<evidence type="ECO:0000313" key="1">
    <source>
        <dbReference type="EMBL" id="MFD1602333.1"/>
    </source>
</evidence>
<reference evidence="2" key="1">
    <citation type="journal article" date="2019" name="Int. J. Syst. Evol. Microbiol.">
        <title>The Global Catalogue of Microorganisms (GCM) 10K type strain sequencing project: providing services to taxonomists for standard genome sequencing and annotation.</title>
        <authorList>
            <consortium name="The Broad Institute Genomics Platform"/>
            <consortium name="The Broad Institute Genome Sequencing Center for Infectious Disease"/>
            <person name="Wu L."/>
            <person name="Ma J."/>
        </authorList>
    </citation>
    <scope>NUCLEOTIDE SEQUENCE [LARGE SCALE GENOMIC DNA]</scope>
    <source>
        <strain evidence="2">CCUG 70865</strain>
    </source>
</reference>
<dbReference type="Gene3D" id="2.60.40.10">
    <property type="entry name" value="Immunoglobulins"/>
    <property type="match status" value="1"/>
</dbReference>
<gene>
    <name evidence="1" type="ORF">ACFSC2_06210</name>
</gene>
<accession>A0ABW4HA46</accession>
<dbReference type="RefSeq" id="WP_379816543.1">
    <property type="nucleotide sequence ID" value="NZ_JBHUDZ010000007.1"/>
</dbReference>
<protein>
    <submittedName>
        <fullName evidence="1">Uncharacterized protein</fullName>
    </submittedName>
</protein>
<comment type="caution">
    <text evidence="1">The sequence shown here is derived from an EMBL/GenBank/DDBJ whole genome shotgun (WGS) entry which is preliminary data.</text>
</comment>
<keyword evidence="2" id="KW-1185">Reference proteome</keyword>
<sequence>MDDNKVVFENTITLRTTGSNIQTVCLGRDIQFINYDLTGANNSLSYSGFPDGVRPSFVSQGSLFMGGRPTAVGTYNFTITLSGPSGPSVTATGTITVVNDGCNAPTITLTSGSSSNRQTICLNTPITPITYSASATAIYTRLPPGVTGVQSGSNITISGTPTTTGFWDYIVGVSTAGGGASASGLIEVLPRQTVSPASSSPKLCVNTLLPTITHTTVSATGIGTPSGLPDGITASWTSNTIYINGTPNTTGVYNYSIPLTGSCGSVYAIGTITVDPGSFVSASPSPRTFCINRPMGISHSTFGITSISGSPSGLPSGVNVQLTANNLNITGTATESGVFNYTIPLNGSCSTIYATGSIIINPDSAVSTASNSPIVCVNTNLGTITHSTVGITNIGTPSGLPSGVNASWASNTVTISGTPSATGNFNYSIPLIGDCGTVYATGTITVNPGSFVSSSNSSSTFCINRPMGVAHSTFGITSISGSPSGLPSGVNVQLTANNLNITGMATETGVFNYSIPLSGSCSTVYATGIIIINPDSAVSAASASPTVYANTNLTAITHSTTGITNIAGTPSGLPLGVNAVWASNIVTISGTPSTTGTFNYTIPLAGDCGTVYAVGTINVLCAPITGTIKVLKNR</sequence>
<evidence type="ECO:0000313" key="2">
    <source>
        <dbReference type="Proteomes" id="UP001597138"/>
    </source>
</evidence>
<name>A0ABW4HA46_9FLAO</name>
<dbReference type="Proteomes" id="UP001597138">
    <property type="component" value="Unassembled WGS sequence"/>
</dbReference>
<dbReference type="InterPro" id="IPR013783">
    <property type="entry name" value="Ig-like_fold"/>
</dbReference>
<proteinExistence type="predicted"/>
<organism evidence="1 2">
    <name type="scientific">Flavobacterium artemisiae</name>
    <dbReference type="NCBI Taxonomy" id="2126556"/>
    <lineage>
        <taxon>Bacteria</taxon>
        <taxon>Pseudomonadati</taxon>
        <taxon>Bacteroidota</taxon>
        <taxon>Flavobacteriia</taxon>
        <taxon>Flavobacteriales</taxon>
        <taxon>Flavobacteriaceae</taxon>
        <taxon>Flavobacterium</taxon>
    </lineage>
</organism>
<dbReference type="EMBL" id="JBHUDZ010000007">
    <property type="protein sequence ID" value="MFD1602333.1"/>
    <property type="molecule type" value="Genomic_DNA"/>
</dbReference>